<gene>
    <name evidence="1" type="ORF">ASU35_13480</name>
</gene>
<name>A0A0V8QCF2_9FIRM</name>
<evidence type="ECO:0000313" key="2">
    <source>
        <dbReference type="Proteomes" id="UP000054874"/>
    </source>
</evidence>
<dbReference type="STRING" id="290052.ASU35_13480"/>
<keyword evidence="2" id="KW-1185">Reference proteome</keyword>
<comment type="caution">
    <text evidence="1">The sequence shown here is derived from an EMBL/GenBank/DDBJ whole genome shotgun (WGS) entry which is preliminary data.</text>
</comment>
<evidence type="ECO:0000313" key="1">
    <source>
        <dbReference type="EMBL" id="KSV58269.1"/>
    </source>
</evidence>
<dbReference type="EMBL" id="LNAM01000178">
    <property type="protein sequence ID" value="KSV58269.1"/>
    <property type="molecule type" value="Genomic_DNA"/>
</dbReference>
<dbReference type="RefSeq" id="WP_058353506.1">
    <property type="nucleotide sequence ID" value="NZ_CABMMD010000178.1"/>
</dbReference>
<proteinExistence type="predicted"/>
<organism evidence="1 2">
    <name type="scientific">Acetivibrio ethanolgignens</name>
    <dbReference type="NCBI Taxonomy" id="290052"/>
    <lineage>
        <taxon>Bacteria</taxon>
        <taxon>Bacillati</taxon>
        <taxon>Bacillota</taxon>
        <taxon>Clostridia</taxon>
        <taxon>Eubacteriales</taxon>
        <taxon>Oscillospiraceae</taxon>
        <taxon>Acetivibrio</taxon>
    </lineage>
</organism>
<dbReference type="AlphaFoldDB" id="A0A0V8QCF2"/>
<protein>
    <submittedName>
        <fullName evidence="1">Uncharacterized protein</fullName>
    </submittedName>
</protein>
<sequence>MQNLIRKYVKSLRVGAVIDSRHFSGCIQADVYNVMLSDLRFASLCCVYNDTDVFGSNGTPMTGLTLTEKLRLCTRFFDTKEEFMSKKYTAADALNALSAFESIVVYDSLTGIQYKDLEITDVHKFLSPVIGVTIGVAFRNEPFVTFLCTPSQKADLVLNCDKETLKDFKDLLKLAGIQDAIGRISCNDVKRIAQF</sequence>
<dbReference type="Proteomes" id="UP000054874">
    <property type="component" value="Unassembled WGS sequence"/>
</dbReference>
<accession>A0A0V8QCF2</accession>
<reference evidence="1 2" key="1">
    <citation type="submission" date="2015-11" db="EMBL/GenBank/DDBJ databases">
        <title>Butyribacter intestini gen. nov., sp. nov., a butyric acid-producing bacterium of the family Lachnospiraceae isolated from the human faeces.</title>
        <authorList>
            <person name="Zou Y."/>
            <person name="Xue W."/>
            <person name="Luo G."/>
            <person name="Lv M."/>
        </authorList>
    </citation>
    <scope>NUCLEOTIDE SEQUENCE [LARGE SCALE GENOMIC DNA]</scope>
    <source>
        <strain evidence="1 2">ACET-33324</strain>
    </source>
</reference>